<dbReference type="OrthoDB" id="342264at2759"/>
<dbReference type="SUPFAM" id="SSF52113">
    <property type="entry name" value="BRCT domain"/>
    <property type="match status" value="1"/>
</dbReference>
<feature type="compositionally biased region" description="Polar residues" evidence="1">
    <location>
        <begin position="220"/>
        <end position="229"/>
    </location>
</feature>
<dbReference type="InterPro" id="IPR001357">
    <property type="entry name" value="BRCT_dom"/>
</dbReference>
<evidence type="ECO:0000259" key="2">
    <source>
        <dbReference type="PROSITE" id="PS50172"/>
    </source>
</evidence>
<dbReference type="EMBL" id="PNEN01000570">
    <property type="protein sequence ID" value="PPJ54111.1"/>
    <property type="molecule type" value="Genomic_DNA"/>
</dbReference>
<feature type="compositionally biased region" description="Basic and acidic residues" evidence="1">
    <location>
        <begin position="247"/>
        <end position="262"/>
    </location>
</feature>
<feature type="compositionally biased region" description="Polar residues" evidence="1">
    <location>
        <begin position="131"/>
        <end position="143"/>
    </location>
</feature>
<feature type="compositionally biased region" description="Acidic residues" evidence="1">
    <location>
        <begin position="375"/>
        <end position="387"/>
    </location>
</feature>
<organism evidence="3 4">
    <name type="scientific">Cercospora berteroae</name>
    <dbReference type="NCBI Taxonomy" id="357750"/>
    <lineage>
        <taxon>Eukaryota</taxon>
        <taxon>Fungi</taxon>
        <taxon>Dikarya</taxon>
        <taxon>Ascomycota</taxon>
        <taxon>Pezizomycotina</taxon>
        <taxon>Dothideomycetes</taxon>
        <taxon>Dothideomycetidae</taxon>
        <taxon>Mycosphaerellales</taxon>
        <taxon>Mycosphaerellaceae</taxon>
        <taxon>Cercospora</taxon>
    </lineage>
</organism>
<dbReference type="Proteomes" id="UP000237631">
    <property type="component" value="Unassembled WGS sequence"/>
</dbReference>
<evidence type="ECO:0000256" key="1">
    <source>
        <dbReference type="SAM" id="MobiDB-lite"/>
    </source>
</evidence>
<keyword evidence="4" id="KW-1185">Reference proteome</keyword>
<name>A0A2S6C319_9PEZI</name>
<accession>A0A2S6C319</accession>
<proteinExistence type="predicted"/>
<protein>
    <recommendedName>
        <fullName evidence="2">BRCT domain-containing protein</fullName>
    </recommendedName>
</protein>
<dbReference type="Gene3D" id="3.40.50.10190">
    <property type="entry name" value="BRCT domain"/>
    <property type="match status" value="1"/>
</dbReference>
<evidence type="ECO:0000313" key="4">
    <source>
        <dbReference type="Proteomes" id="UP000237631"/>
    </source>
</evidence>
<feature type="domain" description="BRCT" evidence="2">
    <location>
        <begin position="497"/>
        <end position="542"/>
    </location>
</feature>
<dbReference type="AlphaFoldDB" id="A0A2S6C319"/>
<reference evidence="4" key="1">
    <citation type="journal article" date="2017" name="bioRxiv">
        <title>Conservation of a gene cluster reveals novel cercosporin biosynthetic mechanisms and extends production to the genus Colletotrichum.</title>
        <authorList>
            <person name="de Jonge R."/>
            <person name="Ebert M.K."/>
            <person name="Huitt-Roehl C.R."/>
            <person name="Pal P."/>
            <person name="Suttle J.C."/>
            <person name="Spanner R.E."/>
            <person name="Neubauer J.D."/>
            <person name="Jurick W.M.II."/>
            <person name="Stott K.A."/>
            <person name="Secor G.A."/>
            <person name="Thomma B.P.H.J."/>
            <person name="Van de Peer Y."/>
            <person name="Townsend C.A."/>
            <person name="Bolton M.D."/>
        </authorList>
    </citation>
    <scope>NUCLEOTIDE SEQUENCE [LARGE SCALE GENOMIC DNA]</scope>
    <source>
        <strain evidence="4">CBS538.71</strain>
    </source>
</reference>
<feature type="region of interest" description="Disordered" evidence="1">
    <location>
        <begin position="219"/>
        <end position="466"/>
    </location>
</feature>
<comment type="caution">
    <text evidence="3">The sequence shown here is derived from an EMBL/GenBank/DDBJ whole genome shotgun (WGS) entry which is preliminary data.</text>
</comment>
<sequence>MYGTLLSQPDIVNLSLHRDPTEFTYTQICYRNGSITLRGQSDTNRTASDVAARLKVRGPIVHLETYVQDTKIELPPSQYRSIDGDHSQLSLTQSTAQHRESILLRPGDTIDFRILNVKIEIALSHHLASPRGSSVTMVASSDESAVKHDDLAQNSETDSDNENLMSPRLLFKNQAASKDKAPSVSGDSSHEPETSFHTQPTQPLDIPSAAVEVADPVLTSHDTTTSSSKGPADTVANANQDEDESIEHEVGEAHDDNGKDDLPVASVVSPHVPRGLKRKSEARADQYDFPGDADGSDPEMRRKRAKLPKAARQSEEDGGEVSSARPTISEKLNRPAEPMLASRVGVVDFEEPASSPSKPPPKSSKLNTLAHNEEESGEEETADEQDEIAAATPPVQSGKKRGRPSKASRDSDAGSTTKSVIKKPRKSLRSAVATATPAKKVSRKQTATPSATVHKGRPPKILLSASDLPPAAKAWMTKNKIERVDETPSKGTNFVCVVRDKVLPSTLKVLQSLVAGKAVVCDSWINDSRKKGELLDTEDYIHADLKDVDADSTTRRSLFAQKTLFFTVRAAQAYKDWQEVVKLANEAGAVEVLAGNASKGHATKPKESVIFFGENNAADDDAEDLIKTHGRVLYDKTALAKWIINADIDLENDEHVLTLPLGGTLAKKGAGKKAKK</sequence>
<dbReference type="PROSITE" id="PS50172">
    <property type="entry name" value="BRCT"/>
    <property type="match status" value="1"/>
</dbReference>
<evidence type="ECO:0000313" key="3">
    <source>
        <dbReference type="EMBL" id="PPJ54111.1"/>
    </source>
</evidence>
<gene>
    <name evidence="3" type="ORF">CBER1_01058</name>
</gene>
<dbReference type="InterPro" id="IPR036420">
    <property type="entry name" value="BRCT_dom_sf"/>
</dbReference>
<feature type="region of interest" description="Disordered" evidence="1">
    <location>
        <begin position="130"/>
        <end position="204"/>
    </location>
</feature>